<evidence type="ECO:0000256" key="6">
    <source>
        <dbReference type="ARBA" id="ARBA00023134"/>
    </source>
</evidence>
<evidence type="ECO:0000313" key="9">
    <source>
        <dbReference type="EMBL" id="MBN8234621.1"/>
    </source>
</evidence>
<comment type="caution">
    <text evidence="9">The sequence shown here is derived from an EMBL/GenBank/DDBJ whole genome shotgun (WGS) entry which is preliminary data.</text>
</comment>
<dbReference type="SUPFAM" id="SSF53448">
    <property type="entry name" value="Nucleotide-diphospho-sugar transferases"/>
    <property type="match status" value="1"/>
</dbReference>
<dbReference type="Pfam" id="PF12804">
    <property type="entry name" value="NTP_transf_3"/>
    <property type="match status" value="1"/>
</dbReference>
<name>A0ABS3DTH8_9BACI</name>
<dbReference type="Proteomes" id="UP000663970">
    <property type="component" value="Unassembled WGS sequence"/>
</dbReference>
<evidence type="ECO:0000256" key="5">
    <source>
        <dbReference type="ARBA" id="ARBA00022842"/>
    </source>
</evidence>
<evidence type="ECO:0000256" key="4">
    <source>
        <dbReference type="ARBA" id="ARBA00022741"/>
    </source>
</evidence>
<evidence type="ECO:0000256" key="1">
    <source>
        <dbReference type="ARBA" id="ARBA00022490"/>
    </source>
</evidence>
<dbReference type="PANTHER" id="PTHR19136">
    <property type="entry name" value="MOLYBDENUM COFACTOR GUANYLYLTRANSFERASE"/>
    <property type="match status" value="1"/>
</dbReference>
<evidence type="ECO:0000256" key="7">
    <source>
        <dbReference type="ARBA" id="ARBA00023150"/>
    </source>
</evidence>
<organism evidence="9 10">
    <name type="scientific">Halobacillus kuroshimensis</name>
    <dbReference type="NCBI Taxonomy" id="302481"/>
    <lineage>
        <taxon>Bacteria</taxon>
        <taxon>Bacillati</taxon>
        <taxon>Bacillota</taxon>
        <taxon>Bacilli</taxon>
        <taxon>Bacillales</taxon>
        <taxon>Bacillaceae</taxon>
        <taxon>Halobacillus</taxon>
    </lineage>
</organism>
<keyword evidence="10" id="KW-1185">Reference proteome</keyword>
<protein>
    <submittedName>
        <fullName evidence="9">Molybdenum cofactor guanylyltransferase</fullName>
    </submittedName>
</protein>
<dbReference type="InterPro" id="IPR029044">
    <property type="entry name" value="Nucleotide-diphossugar_trans"/>
</dbReference>
<keyword evidence="3" id="KW-0479">Metal-binding</keyword>
<evidence type="ECO:0000259" key="8">
    <source>
        <dbReference type="Pfam" id="PF12804"/>
    </source>
</evidence>
<keyword evidence="9" id="KW-0548">Nucleotidyltransferase</keyword>
<dbReference type="InterPro" id="IPR013482">
    <property type="entry name" value="Molybde_CF_guanTrfase"/>
</dbReference>
<dbReference type="PANTHER" id="PTHR19136:SF81">
    <property type="entry name" value="MOLYBDENUM COFACTOR GUANYLYLTRANSFERASE"/>
    <property type="match status" value="1"/>
</dbReference>
<keyword evidence="6" id="KW-0342">GTP-binding</keyword>
<accession>A0ABS3DTH8</accession>
<dbReference type="CDD" id="cd02503">
    <property type="entry name" value="MobA"/>
    <property type="match status" value="1"/>
</dbReference>
<evidence type="ECO:0000256" key="2">
    <source>
        <dbReference type="ARBA" id="ARBA00022679"/>
    </source>
</evidence>
<evidence type="ECO:0000313" key="10">
    <source>
        <dbReference type="Proteomes" id="UP000663970"/>
    </source>
</evidence>
<dbReference type="GO" id="GO:0016779">
    <property type="term" value="F:nucleotidyltransferase activity"/>
    <property type="evidence" value="ECO:0007669"/>
    <property type="project" value="UniProtKB-KW"/>
</dbReference>
<dbReference type="EMBL" id="JAEKJY010000001">
    <property type="protein sequence ID" value="MBN8234621.1"/>
    <property type="molecule type" value="Genomic_DNA"/>
</dbReference>
<keyword evidence="1" id="KW-0963">Cytoplasm</keyword>
<keyword evidence="4" id="KW-0547">Nucleotide-binding</keyword>
<keyword evidence="7" id="KW-0501">Molybdenum cofactor biosynthesis</keyword>
<gene>
    <name evidence="9" type="ORF">JF544_05135</name>
</gene>
<evidence type="ECO:0000256" key="3">
    <source>
        <dbReference type="ARBA" id="ARBA00022723"/>
    </source>
</evidence>
<dbReference type="Gene3D" id="3.90.550.10">
    <property type="entry name" value="Spore Coat Polysaccharide Biosynthesis Protein SpsA, Chain A"/>
    <property type="match status" value="1"/>
</dbReference>
<keyword evidence="2" id="KW-0808">Transferase</keyword>
<keyword evidence="5" id="KW-0460">Magnesium</keyword>
<dbReference type="InterPro" id="IPR025877">
    <property type="entry name" value="MobA-like_NTP_Trfase"/>
</dbReference>
<reference evidence="9 10" key="1">
    <citation type="submission" date="2020-12" db="EMBL/GenBank/DDBJ databases">
        <title>Oil enriched cultivation method for isolating marine PHA-producing bacteria.</title>
        <authorList>
            <person name="Zheng W."/>
            <person name="Yu S."/>
            <person name="Huang Y."/>
        </authorList>
    </citation>
    <scope>NUCLEOTIDE SEQUENCE [LARGE SCALE GENOMIC DNA]</scope>
    <source>
        <strain evidence="9 10">SY-2-6</strain>
    </source>
</reference>
<feature type="domain" description="MobA-like NTP transferase" evidence="8">
    <location>
        <begin position="1"/>
        <end position="132"/>
    </location>
</feature>
<proteinExistence type="predicted"/>
<sequence>MGMDKSSLRLGHTSVLERILCRLAVLTPHLIINQSDAHPVYPTAPEHFEQTGPLGGIHAVMNHAEEEWIAVTACDTPFLSAEVYRHLLTYADSQTDAVIPVYNGRRHPLSGLYHKRTVHTLDTFIQQGGRKVGEFLAGIRTQEINDFSPIPSTVLDKHFFNMNTPSDYRKAEEWLKKDEGIETNPRHE</sequence>